<name>A0ABD3LF33_EUCGL</name>
<dbReference type="EMBL" id="JBJKBG010000002">
    <property type="protein sequence ID" value="KAL3748721.1"/>
    <property type="molecule type" value="Genomic_DNA"/>
</dbReference>
<feature type="coiled-coil region" evidence="1">
    <location>
        <begin position="11"/>
        <end position="38"/>
    </location>
</feature>
<keyword evidence="4" id="KW-1185">Reference proteome</keyword>
<comment type="caution">
    <text evidence="3">The sequence shown here is derived from an EMBL/GenBank/DDBJ whole genome shotgun (WGS) entry which is preliminary data.</text>
</comment>
<dbReference type="Pfam" id="PF03732">
    <property type="entry name" value="Retrotrans_gag"/>
    <property type="match status" value="1"/>
</dbReference>
<proteinExistence type="predicted"/>
<evidence type="ECO:0000313" key="4">
    <source>
        <dbReference type="Proteomes" id="UP001634007"/>
    </source>
</evidence>
<sequence length="465" mass="53669">MADQTEMHDRMTAMENQLQQLLTSMQLMTNQMQSLQVNQTLAPTLPEIVVPKQTDKAHMGDDDMPELEDDPLFVTAEKAKPNNVPKAEQDERFAKLEEKLKQLQESRNSLPFDLSVYEKVKVPKKFKMPEFEKYDGTSCPKAHLQMYHVRMAQYVKNEPLMIQSFHASLTGPALNWYIMKNVNLLDTWNDVADAFLKQYKFNMDIAPSREDLERMEKKKSESFKEYAVRWRNLAAQITPEPTNKELMKLFVKTLPYEFRNWMASTYVENFNQLIPVGEQIEMGLRDGWFNEPTHQGKRFTMKKDKEPITEVNVAYAQPAPSKPPMVRILGNQQDGGRVPAQRQFTKRQFSPLPGPLSQVLPILQKKGLISHEPKRPNAEKFSNYDPSKKCDYHMGEVGHSTDECLTLKHKIQNLLDTKAFSFRTTQPNVKKNPLPEHQGNVNAIFEFNAGKKMNSRCLSKISIAD</sequence>
<organism evidence="3 4">
    <name type="scientific">Eucalyptus globulus</name>
    <name type="common">Tasmanian blue gum</name>
    <dbReference type="NCBI Taxonomy" id="34317"/>
    <lineage>
        <taxon>Eukaryota</taxon>
        <taxon>Viridiplantae</taxon>
        <taxon>Streptophyta</taxon>
        <taxon>Embryophyta</taxon>
        <taxon>Tracheophyta</taxon>
        <taxon>Spermatophyta</taxon>
        <taxon>Magnoliopsida</taxon>
        <taxon>eudicotyledons</taxon>
        <taxon>Gunneridae</taxon>
        <taxon>Pentapetalae</taxon>
        <taxon>rosids</taxon>
        <taxon>malvids</taxon>
        <taxon>Myrtales</taxon>
        <taxon>Myrtaceae</taxon>
        <taxon>Myrtoideae</taxon>
        <taxon>Eucalypteae</taxon>
        <taxon>Eucalyptus</taxon>
    </lineage>
</organism>
<protein>
    <recommendedName>
        <fullName evidence="2">Retrotransposon gag domain-containing protein</fullName>
    </recommendedName>
</protein>
<evidence type="ECO:0000313" key="3">
    <source>
        <dbReference type="EMBL" id="KAL3748721.1"/>
    </source>
</evidence>
<evidence type="ECO:0000256" key="1">
    <source>
        <dbReference type="SAM" id="Coils"/>
    </source>
</evidence>
<gene>
    <name evidence="3" type="ORF">ACJRO7_009890</name>
</gene>
<accession>A0ABD3LF33</accession>
<dbReference type="Proteomes" id="UP001634007">
    <property type="component" value="Unassembled WGS sequence"/>
</dbReference>
<dbReference type="AlphaFoldDB" id="A0ABD3LF33"/>
<dbReference type="InterPro" id="IPR005162">
    <property type="entry name" value="Retrotrans_gag_dom"/>
</dbReference>
<feature type="domain" description="Retrotransposon gag" evidence="2">
    <location>
        <begin position="164"/>
        <end position="254"/>
    </location>
</feature>
<keyword evidence="1" id="KW-0175">Coiled coil</keyword>
<evidence type="ECO:0000259" key="2">
    <source>
        <dbReference type="Pfam" id="PF03732"/>
    </source>
</evidence>
<dbReference type="PANTHER" id="PTHR33223:SF8">
    <property type="entry name" value="OS04G0172440 PROTEIN"/>
    <property type="match status" value="1"/>
</dbReference>
<dbReference type="PANTHER" id="PTHR33223">
    <property type="entry name" value="CCHC-TYPE DOMAIN-CONTAINING PROTEIN"/>
    <property type="match status" value="1"/>
</dbReference>
<reference evidence="3 4" key="1">
    <citation type="submission" date="2024-11" db="EMBL/GenBank/DDBJ databases">
        <title>Chromosome-level genome assembly of Eucalyptus globulus Labill. provides insights into its genome evolution.</title>
        <authorList>
            <person name="Li X."/>
        </authorList>
    </citation>
    <scope>NUCLEOTIDE SEQUENCE [LARGE SCALE GENOMIC DNA]</scope>
    <source>
        <strain evidence="3">CL2024</strain>
        <tissue evidence="3">Fresh tender leaves</tissue>
    </source>
</reference>